<protein>
    <submittedName>
        <fullName evidence="3">PH domain-containing protein</fullName>
    </submittedName>
</protein>
<feature type="transmembrane region" description="Helical" evidence="1">
    <location>
        <begin position="356"/>
        <end position="374"/>
    </location>
</feature>
<keyword evidence="1" id="KW-0472">Membrane</keyword>
<keyword evidence="1" id="KW-1133">Transmembrane helix</keyword>
<sequence>MMFEPKRLHPISALINFVKGLKDAILPLIAVFFLNNNRGDGLLGSLPLIILSSLLLFILLSGIFRWLRFTYRVEEGELRIEHGMFLRKKRYIPIDRIQSLDFSEGIFHRPFQLVKVTVETAGSSASTEAEAELTAIHKEEAKQLELLLDEQKGQEVVGDDEENVESSRKLVYQMTRKEIILMALTSGGAGVVISGVLVFLSQGMEFLPIGAIYDEVINWLQIGLLIVAVAVLVVLFLAYGISVLLTIFRYNNFSVYLDSGDLIMTRGLLEKKQVTIPLNRIQGLRIDENLIRQPLGLATVTIISAGGSVNSDAEHTLRILPLIKRAEVQRVLQSILGEYQLDEPLNRPPRRALFRYLMRFNSLPLIVATIVSIYFYPLGLLSLLLIPLFSLLGYLAYKDAGWNLLDNQLTFIHRFIIKQTFVMKKYRIQSFRKDQTLLQTRKNLASVEATMKSGVGGAAARVLYLEEKDTETIMEWYRHKQ</sequence>
<name>A0ABW2ENQ3_9BACI</name>
<dbReference type="InterPro" id="IPR005182">
    <property type="entry name" value="YdbS-like_PH"/>
</dbReference>
<accession>A0ABW2ENQ3</accession>
<dbReference type="PIRSF" id="PIRSF026631">
    <property type="entry name" value="UCP026631"/>
    <property type="match status" value="1"/>
</dbReference>
<feature type="domain" description="YdbS-like PH" evidence="2">
    <location>
        <begin position="397"/>
        <end position="477"/>
    </location>
</feature>
<evidence type="ECO:0000313" key="3">
    <source>
        <dbReference type="EMBL" id="MFC7062724.1"/>
    </source>
</evidence>
<proteinExistence type="predicted"/>
<feature type="domain" description="YdbS-like PH" evidence="2">
    <location>
        <begin position="250"/>
        <end position="332"/>
    </location>
</feature>
<evidence type="ECO:0000256" key="1">
    <source>
        <dbReference type="SAM" id="Phobius"/>
    </source>
</evidence>
<feature type="transmembrane region" description="Helical" evidence="1">
    <location>
        <begin position="46"/>
        <end position="67"/>
    </location>
</feature>
<gene>
    <name evidence="3" type="ORF">ACFQIC_12750</name>
</gene>
<feature type="domain" description="YdbS-like PH" evidence="2">
    <location>
        <begin position="66"/>
        <end position="145"/>
    </location>
</feature>
<keyword evidence="4" id="KW-1185">Reference proteome</keyword>
<feature type="transmembrane region" description="Helical" evidence="1">
    <location>
        <begin position="220"/>
        <end position="248"/>
    </location>
</feature>
<organism evidence="3 4">
    <name type="scientific">Halobacillus seohaensis</name>
    <dbReference type="NCBI Taxonomy" id="447421"/>
    <lineage>
        <taxon>Bacteria</taxon>
        <taxon>Bacillati</taxon>
        <taxon>Bacillota</taxon>
        <taxon>Bacilli</taxon>
        <taxon>Bacillales</taxon>
        <taxon>Bacillaceae</taxon>
        <taxon>Halobacillus</taxon>
    </lineage>
</organism>
<dbReference type="PANTHER" id="PTHR34473:SF2">
    <property type="entry name" value="UPF0699 TRANSMEMBRANE PROTEIN YDBT"/>
    <property type="match status" value="1"/>
</dbReference>
<evidence type="ECO:0000313" key="4">
    <source>
        <dbReference type="Proteomes" id="UP001596410"/>
    </source>
</evidence>
<dbReference type="RefSeq" id="WP_204709628.1">
    <property type="nucleotide sequence ID" value="NZ_JBHSZV010000032.1"/>
</dbReference>
<feature type="transmembrane region" description="Helical" evidence="1">
    <location>
        <begin position="179"/>
        <end position="200"/>
    </location>
</feature>
<keyword evidence="1" id="KW-0812">Transmembrane</keyword>
<comment type="caution">
    <text evidence="3">The sequence shown here is derived from an EMBL/GenBank/DDBJ whole genome shotgun (WGS) entry which is preliminary data.</text>
</comment>
<dbReference type="EMBL" id="JBHSZV010000032">
    <property type="protein sequence ID" value="MFC7062724.1"/>
    <property type="molecule type" value="Genomic_DNA"/>
</dbReference>
<dbReference type="Proteomes" id="UP001596410">
    <property type="component" value="Unassembled WGS sequence"/>
</dbReference>
<reference evidence="4" key="1">
    <citation type="journal article" date="2019" name="Int. J. Syst. Evol. Microbiol.">
        <title>The Global Catalogue of Microorganisms (GCM) 10K type strain sequencing project: providing services to taxonomists for standard genome sequencing and annotation.</title>
        <authorList>
            <consortium name="The Broad Institute Genomics Platform"/>
            <consortium name="The Broad Institute Genome Sequencing Center for Infectious Disease"/>
            <person name="Wu L."/>
            <person name="Ma J."/>
        </authorList>
    </citation>
    <scope>NUCLEOTIDE SEQUENCE [LARGE SCALE GENOMIC DNA]</scope>
    <source>
        <strain evidence="4">CGMCC 4.1621</strain>
    </source>
</reference>
<dbReference type="InterPro" id="IPR014529">
    <property type="entry name" value="UCP026631"/>
</dbReference>
<dbReference type="Pfam" id="PF03703">
    <property type="entry name" value="bPH_2"/>
    <property type="match status" value="3"/>
</dbReference>
<evidence type="ECO:0000259" key="2">
    <source>
        <dbReference type="Pfam" id="PF03703"/>
    </source>
</evidence>
<dbReference type="PANTHER" id="PTHR34473">
    <property type="entry name" value="UPF0699 TRANSMEMBRANE PROTEIN YDBS"/>
    <property type="match status" value="1"/>
</dbReference>